<dbReference type="Gene3D" id="3.90.1230.10">
    <property type="entry name" value="Nitric Oxide Synthase, Chain A, domain 3"/>
    <property type="match status" value="1"/>
</dbReference>
<dbReference type="Gene3D" id="3.90.440.10">
    <property type="entry name" value="Nitric Oxide Synthase,Heme Domain,Chain A domain 2"/>
    <property type="match status" value="1"/>
</dbReference>
<feature type="domain" description="Nitric oxide synthase (NOS)" evidence="13">
    <location>
        <begin position="62"/>
        <end position="69"/>
    </location>
</feature>
<evidence type="ECO:0000313" key="14">
    <source>
        <dbReference type="EMBL" id="AIC93758.1"/>
    </source>
</evidence>
<dbReference type="PROSITE" id="PS60001">
    <property type="entry name" value="NOS"/>
    <property type="match status" value="1"/>
</dbReference>
<evidence type="ECO:0000256" key="6">
    <source>
        <dbReference type="ARBA" id="ARBA00022617"/>
    </source>
</evidence>
<evidence type="ECO:0000256" key="8">
    <source>
        <dbReference type="ARBA" id="ARBA00023002"/>
    </source>
</evidence>
<evidence type="ECO:0000256" key="5">
    <source>
        <dbReference type="ARBA" id="ARBA00018859"/>
    </source>
</evidence>
<comment type="catalytic activity">
    <reaction evidence="10">
        <text>3 reduced [flavodoxin] + 2 L-arginine + 4 O2 = 3 oxidized [flavodoxin] + 2 L-citrulline + 2 nitric oxide + 4 H2O + 5 H(+)</text>
        <dbReference type="Rhea" id="RHEA:52324"/>
        <dbReference type="Rhea" id="RHEA-COMP:10622"/>
        <dbReference type="Rhea" id="RHEA-COMP:10623"/>
        <dbReference type="ChEBI" id="CHEBI:15377"/>
        <dbReference type="ChEBI" id="CHEBI:15378"/>
        <dbReference type="ChEBI" id="CHEBI:15379"/>
        <dbReference type="ChEBI" id="CHEBI:16480"/>
        <dbReference type="ChEBI" id="CHEBI:32682"/>
        <dbReference type="ChEBI" id="CHEBI:57618"/>
        <dbReference type="ChEBI" id="CHEBI:57743"/>
        <dbReference type="ChEBI" id="CHEBI:58210"/>
        <dbReference type="EC" id="1.14.14.47"/>
    </reaction>
</comment>
<comment type="similarity">
    <text evidence="3 11">Belongs to the NOS family. Bacterial NOS oxygenase subfamily.</text>
</comment>
<evidence type="ECO:0000313" key="15">
    <source>
        <dbReference type="Proteomes" id="UP000027142"/>
    </source>
</evidence>
<dbReference type="Proteomes" id="UP000027142">
    <property type="component" value="Chromosome"/>
</dbReference>
<comment type="subunit">
    <text evidence="11">Homodimer.</text>
</comment>
<dbReference type="InterPro" id="IPR044940">
    <property type="entry name" value="NOS_dom_2"/>
</dbReference>
<dbReference type="eggNOG" id="COG4362">
    <property type="taxonomic scope" value="Bacteria"/>
</dbReference>
<protein>
    <recommendedName>
        <fullName evidence="5 11">Nitric oxide synthase oxygenase</fullName>
        <ecNumber evidence="4 11">1.14.14.47</ecNumber>
    </recommendedName>
</protein>
<evidence type="ECO:0000256" key="2">
    <source>
        <dbReference type="ARBA" id="ARBA00002642"/>
    </source>
</evidence>
<evidence type="ECO:0000256" key="9">
    <source>
        <dbReference type="ARBA" id="ARBA00023004"/>
    </source>
</evidence>
<proteinExistence type="inferred from homology"/>
<dbReference type="GO" id="GO:0020037">
    <property type="term" value="F:heme binding"/>
    <property type="evidence" value="ECO:0007669"/>
    <property type="project" value="InterPro"/>
</dbReference>
<dbReference type="Gene3D" id="3.90.340.10">
    <property type="entry name" value="Nitric Oxide Synthase, Chain A, domain 1"/>
    <property type="match status" value="1"/>
</dbReference>
<evidence type="ECO:0000256" key="10">
    <source>
        <dbReference type="ARBA" id="ARBA00048713"/>
    </source>
</evidence>
<dbReference type="InterPro" id="IPR044943">
    <property type="entry name" value="NOS_dom_1"/>
</dbReference>
<dbReference type="RefSeq" id="WP_038478244.1">
    <property type="nucleotide sequence ID" value="NZ_CP003923.1"/>
</dbReference>
<evidence type="ECO:0000259" key="13">
    <source>
        <dbReference type="PROSITE" id="PS60001"/>
    </source>
</evidence>
<dbReference type="GO" id="GO:0006809">
    <property type="term" value="P:nitric oxide biosynthetic process"/>
    <property type="evidence" value="ECO:0007669"/>
    <property type="project" value="InterPro"/>
</dbReference>
<dbReference type="AlphaFoldDB" id="A0A060LZL9"/>
<gene>
    <name evidence="14" type="ORF">BleG1_1155</name>
</gene>
<dbReference type="InterPro" id="IPR036119">
    <property type="entry name" value="NOS_N_sf"/>
</dbReference>
<keyword evidence="6 11" id="KW-0349">Heme</keyword>
<dbReference type="InterPro" id="IPR017142">
    <property type="entry name" value="Nitric_oxide_synthase_Oase-su"/>
</dbReference>
<sequence length="355" mass="41148">MEIEREQQAIAFLKQFYKETSRVGVSERIEEVFQEINVKGSYTLTLDELTYGAKLAWRNSNRCIGRLFWERMHVFDARGARTKGDVIEALKRHIMYATNEGKIIPTITIFPEGDVVRIWNHQLIRYAGYEKNGSVIGDPASLEFTRLCEALGWKGNGTDFDVLPLVFSIKGQPPVYYPIPEELVKEVRLHHPTYKSFNDLGLKWYAVPIIADMRLEIGGLSFFAAPFNGWYMGTEIGARNLADDFRYNRLEQVADQLNIERKKESSLWRDEALVELNRAVLHSFQRDGVSIVDHHTAAKQFQQFMKNEAKQQREVTGDWTWLIPPMSPAQTSIFHQTFHNEIKSPNFFYEDAPYQ</sequence>
<dbReference type="PANTHER" id="PTHR43410:SF1">
    <property type="entry name" value="NITRIC OXIDE SYNTHASE"/>
    <property type="match status" value="1"/>
</dbReference>
<dbReference type="EMBL" id="CP003923">
    <property type="protein sequence ID" value="AIC93758.1"/>
    <property type="molecule type" value="Genomic_DNA"/>
</dbReference>
<dbReference type="EC" id="1.14.14.47" evidence="4 11"/>
<evidence type="ECO:0000256" key="1">
    <source>
        <dbReference type="ARBA" id="ARBA00001971"/>
    </source>
</evidence>
<dbReference type="InterPro" id="IPR044944">
    <property type="entry name" value="NOS_dom_3"/>
</dbReference>
<keyword evidence="8 11" id="KW-0560">Oxidoreductase</keyword>
<dbReference type="CDD" id="cd00575">
    <property type="entry name" value="NOS_oxygenase"/>
    <property type="match status" value="1"/>
</dbReference>
<accession>A0A060LZL9</accession>
<dbReference type="KEGG" id="ble:BleG1_1155"/>
<dbReference type="SUPFAM" id="SSF56512">
    <property type="entry name" value="Nitric oxide (NO) synthase oxygenase domain"/>
    <property type="match status" value="1"/>
</dbReference>
<evidence type="ECO:0000256" key="11">
    <source>
        <dbReference type="PIRNR" id="PIRNR037219"/>
    </source>
</evidence>
<evidence type="ECO:0000256" key="4">
    <source>
        <dbReference type="ARBA" id="ARBA00012735"/>
    </source>
</evidence>
<dbReference type="PIRSF" id="PIRSF037219">
    <property type="entry name" value="NOS_oxygenase"/>
    <property type="match status" value="1"/>
</dbReference>
<evidence type="ECO:0000256" key="3">
    <source>
        <dbReference type="ARBA" id="ARBA00005411"/>
    </source>
</evidence>
<dbReference type="STRING" id="1246626.BleG1_1155"/>
<comment type="function">
    <text evidence="2 11">Catalyzes the production of nitric oxide.</text>
</comment>
<name>A0A060LZL9_9BACI</name>
<dbReference type="PANTHER" id="PTHR43410">
    <property type="entry name" value="NITRIC OXIDE SYNTHASE OXYGENASE"/>
    <property type="match status" value="1"/>
</dbReference>
<evidence type="ECO:0000256" key="7">
    <source>
        <dbReference type="ARBA" id="ARBA00022723"/>
    </source>
</evidence>
<dbReference type="Pfam" id="PF02898">
    <property type="entry name" value="NO_synthase"/>
    <property type="match status" value="1"/>
</dbReference>
<dbReference type="PATRIC" id="fig|1246626.3.peg.1159"/>
<dbReference type="InterPro" id="IPR004030">
    <property type="entry name" value="NOS_N"/>
</dbReference>
<evidence type="ECO:0000256" key="12">
    <source>
        <dbReference type="PIRSR" id="PIRSR037219-1"/>
    </source>
</evidence>
<comment type="miscellaneous">
    <text evidence="11">This protein is similar to the oxygenase domain of eukaryotic nitric oxide synthases but lacks the reductase domain which, in eukaryotes, is responsible for transfer of electrons to the ferric heme during nitric oxide synthesis.</text>
</comment>
<keyword evidence="9 11" id="KW-0408">Iron</keyword>
<feature type="binding site" description="axial binding residue" evidence="12">
    <location>
        <position position="63"/>
    </location>
    <ligand>
        <name>heme</name>
        <dbReference type="ChEBI" id="CHEBI:30413"/>
    </ligand>
    <ligandPart>
        <name>Fe</name>
        <dbReference type="ChEBI" id="CHEBI:18248"/>
    </ligandPart>
</feature>
<dbReference type="GO" id="GO:0004517">
    <property type="term" value="F:nitric-oxide synthase activity"/>
    <property type="evidence" value="ECO:0007669"/>
    <property type="project" value="InterPro"/>
</dbReference>
<dbReference type="HOGENOM" id="CLU_040293_0_0_9"/>
<keyword evidence="7 11" id="KW-0479">Metal-binding</keyword>
<dbReference type="InterPro" id="IPR050607">
    <property type="entry name" value="NOS"/>
</dbReference>
<reference evidence="14 15" key="1">
    <citation type="journal article" date="2014" name="Gene">
        <title>A comparative genomic analysis of the alkalitolerant soil bacterium Bacillus lehensis G1.</title>
        <authorList>
            <person name="Noor Y.M."/>
            <person name="Samsulrizal N.H."/>
            <person name="Jema'on N.A."/>
            <person name="Low K.O."/>
            <person name="Ramli A.N."/>
            <person name="Alias N.I."/>
            <person name="Damis S.I."/>
            <person name="Fuzi S.F."/>
            <person name="Isa M.N."/>
            <person name="Murad A.M."/>
            <person name="Raih M.F."/>
            <person name="Bakar F.D."/>
            <person name="Najimudin N."/>
            <person name="Mahadi N.M."/>
            <person name="Illias R.M."/>
        </authorList>
    </citation>
    <scope>NUCLEOTIDE SEQUENCE [LARGE SCALE GENOMIC DNA]</scope>
    <source>
        <strain evidence="14 15">G1</strain>
    </source>
</reference>
<organism evidence="14 15">
    <name type="scientific">Shouchella lehensis G1</name>
    <dbReference type="NCBI Taxonomy" id="1246626"/>
    <lineage>
        <taxon>Bacteria</taxon>
        <taxon>Bacillati</taxon>
        <taxon>Bacillota</taxon>
        <taxon>Bacilli</taxon>
        <taxon>Bacillales</taxon>
        <taxon>Bacillaceae</taxon>
        <taxon>Shouchella</taxon>
    </lineage>
</organism>
<dbReference type="GO" id="GO:0046872">
    <property type="term" value="F:metal ion binding"/>
    <property type="evidence" value="ECO:0007669"/>
    <property type="project" value="UniProtKB-KW"/>
</dbReference>
<comment type="cofactor">
    <cofactor evidence="1 11 12">
        <name>heme</name>
        <dbReference type="ChEBI" id="CHEBI:30413"/>
    </cofactor>
</comment>
<keyword evidence="15" id="KW-1185">Reference proteome</keyword>
<dbReference type="OrthoDB" id="3398374at2"/>